<evidence type="ECO:0000313" key="1">
    <source>
        <dbReference type="EMBL" id="MBI0314739.1"/>
    </source>
</evidence>
<comment type="caution">
    <text evidence="1">The sequence shown here is derived from an EMBL/GenBank/DDBJ whole genome shotgun (WGS) entry which is preliminary data.</text>
</comment>
<dbReference type="Proteomes" id="UP000638849">
    <property type="component" value="Unassembled WGS sequence"/>
</dbReference>
<reference evidence="1 2" key="1">
    <citation type="submission" date="2020-12" db="EMBL/GenBank/DDBJ databases">
        <authorList>
            <person name="Kusuma A.B."/>
            <person name="Nouioui I."/>
            <person name="Goodfellow M."/>
        </authorList>
    </citation>
    <scope>NUCLEOTIDE SEQUENCE [LARGE SCALE GENOMIC DNA]</scope>
    <source>
        <strain evidence="1 2">DSM 41764</strain>
    </source>
</reference>
<sequence>MTVAELTPSPARSWHIELPTGLTLMTSNERLHHLQRSDRTRALRQAARIAAQVARVPHLERAYVTCYLRAKDRRRRDPGNWYPSAKAALDGVVDAGVLTDDDATRVIGPDMRLGDVLKTGPQIVLVVTDLTQMAPDHLTLLDPLGAAA</sequence>
<protein>
    <recommendedName>
        <fullName evidence="3">RusA-like resolvase</fullName>
    </recommendedName>
</protein>
<dbReference type="InterPro" id="IPR036614">
    <property type="entry name" value="RusA-like_sf"/>
</dbReference>
<dbReference type="Gene3D" id="3.30.1330.70">
    <property type="entry name" value="Holliday junction resolvase RusA"/>
    <property type="match status" value="1"/>
</dbReference>
<name>A0ABS0RCV3_9ACTN</name>
<dbReference type="EMBL" id="JAEEAQ010000146">
    <property type="protein sequence ID" value="MBI0314739.1"/>
    <property type="molecule type" value="Genomic_DNA"/>
</dbReference>
<dbReference type="SUPFAM" id="SSF103084">
    <property type="entry name" value="Holliday junction resolvase RusA"/>
    <property type="match status" value="1"/>
</dbReference>
<organism evidence="1 2">
    <name type="scientific">Streptomyces javensis</name>
    <dbReference type="NCBI Taxonomy" id="114698"/>
    <lineage>
        <taxon>Bacteria</taxon>
        <taxon>Bacillati</taxon>
        <taxon>Actinomycetota</taxon>
        <taxon>Actinomycetes</taxon>
        <taxon>Kitasatosporales</taxon>
        <taxon>Streptomycetaceae</taxon>
        <taxon>Streptomyces</taxon>
        <taxon>Streptomyces violaceusniger group</taxon>
    </lineage>
</organism>
<dbReference type="RefSeq" id="WP_198277745.1">
    <property type="nucleotide sequence ID" value="NZ_BAAAIF010000018.1"/>
</dbReference>
<evidence type="ECO:0000313" key="2">
    <source>
        <dbReference type="Proteomes" id="UP000638849"/>
    </source>
</evidence>
<proteinExistence type="predicted"/>
<evidence type="ECO:0008006" key="3">
    <source>
        <dbReference type="Google" id="ProtNLM"/>
    </source>
</evidence>
<gene>
    <name evidence="1" type="ORF">JBF12_17425</name>
</gene>
<accession>A0ABS0RCV3</accession>
<keyword evidence="2" id="KW-1185">Reference proteome</keyword>